<evidence type="ECO:0000313" key="2">
    <source>
        <dbReference type="EMBL" id="MBU5484991.1"/>
    </source>
</evidence>
<comment type="caution">
    <text evidence="2">The sequence shown here is derived from an EMBL/GenBank/DDBJ whole genome shotgun (WGS) entry which is preliminary data.</text>
</comment>
<proteinExistence type="predicted"/>
<dbReference type="RefSeq" id="WP_216439506.1">
    <property type="nucleotide sequence ID" value="NZ_JAHLQF010000002.1"/>
</dbReference>
<accession>A0ABS6EJY7</accession>
<feature type="domain" description="N-acetyltransferase" evidence="1">
    <location>
        <begin position="15"/>
        <end position="177"/>
    </location>
</feature>
<organism evidence="2 3">
    <name type="scientific">Clostridium mobile</name>
    <dbReference type="NCBI Taxonomy" id="2841512"/>
    <lineage>
        <taxon>Bacteria</taxon>
        <taxon>Bacillati</taxon>
        <taxon>Bacillota</taxon>
        <taxon>Clostridia</taxon>
        <taxon>Eubacteriales</taxon>
        <taxon>Clostridiaceae</taxon>
        <taxon>Clostridium</taxon>
    </lineage>
</organism>
<evidence type="ECO:0000259" key="1">
    <source>
        <dbReference type="PROSITE" id="PS51186"/>
    </source>
</evidence>
<dbReference type="PROSITE" id="PS51186">
    <property type="entry name" value="GNAT"/>
    <property type="match status" value="1"/>
</dbReference>
<name>A0ABS6EJY7_9CLOT</name>
<dbReference type="Pfam" id="PF13302">
    <property type="entry name" value="Acetyltransf_3"/>
    <property type="match status" value="1"/>
</dbReference>
<dbReference type="Proteomes" id="UP000726170">
    <property type="component" value="Unassembled WGS sequence"/>
</dbReference>
<protein>
    <submittedName>
        <fullName evidence="2">GNAT family N-acetyltransferase</fullName>
    </submittedName>
</protein>
<dbReference type="EMBL" id="JAHLQF010000002">
    <property type="protein sequence ID" value="MBU5484991.1"/>
    <property type="molecule type" value="Genomic_DNA"/>
</dbReference>
<evidence type="ECO:0000313" key="3">
    <source>
        <dbReference type="Proteomes" id="UP000726170"/>
    </source>
</evidence>
<sequence length="184" mass="21659">MLNHLGTKVLETERLILRPFRKEDARDAYDNWTSDSDVTKYLTWTIHEDIEVTKKVLEIWIDEYIAYENYNWGIELKERGSIIGSICLMNINNYKENCEIGYCISKDYWNRGITTEAFSRVIKFAFEEVGFERITGRHHINNLASGKVMEKCGLKYEGTLRKITKNNTGLLVDCKYYSILKEEF</sequence>
<keyword evidence="3" id="KW-1185">Reference proteome</keyword>
<dbReference type="InterPro" id="IPR051531">
    <property type="entry name" value="N-acetyltransferase"/>
</dbReference>
<reference evidence="2 3" key="1">
    <citation type="submission" date="2021-06" db="EMBL/GenBank/DDBJ databases">
        <authorList>
            <person name="Sun Q."/>
            <person name="Li D."/>
        </authorList>
    </citation>
    <scope>NUCLEOTIDE SEQUENCE [LARGE SCALE GENOMIC DNA]</scope>
    <source>
        <strain evidence="2 3">MSJ-11</strain>
    </source>
</reference>
<dbReference type="InterPro" id="IPR000182">
    <property type="entry name" value="GNAT_dom"/>
</dbReference>
<gene>
    <name evidence="2" type="ORF">KQI86_11655</name>
</gene>
<dbReference type="PANTHER" id="PTHR43792">
    <property type="entry name" value="GNAT FAMILY, PUTATIVE (AFU_ORTHOLOGUE AFUA_3G00765)-RELATED-RELATED"/>
    <property type="match status" value="1"/>
</dbReference>